<dbReference type="AlphaFoldDB" id="J3LQW9"/>
<dbReference type="Proteomes" id="UP000006038">
    <property type="component" value="Chromosome 3"/>
</dbReference>
<accession>J3LQW9</accession>
<protein>
    <submittedName>
        <fullName evidence="1">Uncharacterized protein</fullName>
    </submittedName>
</protein>
<organism evidence="1">
    <name type="scientific">Oryza brachyantha</name>
    <name type="common">malo sina</name>
    <dbReference type="NCBI Taxonomy" id="4533"/>
    <lineage>
        <taxon>Eukaryota</taxon>
        <taxon>Viridiplantae</taxon>
        <taxon>Streptophyta</taxon>
        <taxon>Embryophyta</taxon>
        <taxon>Tracheophyta</taxon>
        <taxon>Spermatophyta</taxon>
        <taxon>Magnoliopsida</taxon>
        <taxon>Liliopsida</taxon>
        <taxon>Poales</taxon>
        <taxon>Poaceae</taxon>
        <taxon>BOP clade</taxon>
        <taxon>Oryzoideae</taxon>
        <taxon>Oryzeae</taxon>
        <taxon>Oryzinae</taxon>
        <taxon>Oryza</taxon>
    </lineage>
</organism>
<reference evidence="1" key="2">
    <citation type="submission" date="2013-04" db="UniProtKB">
        <authorList>
            <consortium name="EnsemblPlants"/>
        </authorList>
    </citation>
    <scope>IDENTIFICATION</scope>
</reference>
<keyword evidence="2" id="KW-1185">Reference proteome</keyword>
<dbReference type="eggNOG" id="ENOG502R7FZ">
    <property type="taxonomic scope" value="Eukaryota"/>
</dbReference>
<evidence type="ECO:0000313" key="2">
    <source>
        <dbReference type="Proteomes" id="UP000006038"/>
    </source>
</evidence>
<sequence length="85" mass="9072">MCPTSSVGAWFCQISSGLRRGVRAEIDDQSSKKNAAWTKKEMDKEEAKAAVARTSPSSSSSCCGRAGPAMPEATVYLLLDRFAPS</sequence>
<name>J3LQW9_ORYBR</name>
<proteinExistence type="predicted"/>
<evidence type="ECO:0000313" key="1">
    <source>
        <dbReference type="EnsemblPlants" id="OB03G34450.1"/>
    </source>
</evidence>
<reference evidence="1" key="1">
    <citation type="journal article" date="2013" name="Nat. Commun.">
        <title>Whole-genome sequencing of Oryza brachyantha reveals mechanisms underlying Oryza genome evolution.</title>
        <authorList>
            <person name="Chen J."/>
            <person name="Huang Q."/>
            <person name="Gao D."/>
            <person name="Wang J."/>
            <person name="Lang Y."/>
            <person name="Liu T."/>
            <person name="Li B."/>
            <person name="Bai Z."/>
            <person name="Luis Goicoechea J."/>
            <person name="Liang C."/>
            <person name="Chen C."/>
            <person name="Zhang W."/>
            <person name="Sun S."/>
            <person name="Liao Y."/>
            <person name="Zhang X."/>
            <person name="Yang L."/>
            <person name="Song C."/>
            <person name="Wang M."/>
            <person name="Shi J."/>
            <person name="Liu G."/>
            <person name="Liu J."/>
            <person name="Zhou H."/>
            <person name="Zhou W."/>
            <person name="Yu Q."/>
            <person name="An N."/>
            <person name="Chen Y."/>
            <person name="Cai Q."/>
            <person name="Wang B."/>
            <person name="Liu B."/>
            <person name="Min J."/>
            <person name="Huang Y."/>
            <person name="Wu H."/>
            <person name="Li Z."/>
            <person name="Zhang Y."/>
            <person name="Yin Y."/>
            <person name="Song W."/>
            <person name="Jiang J."/>
            <person name="Jackson S.A."/>
            <person name="Wing R.A."/>
            <person name="Wang J."/>
            <person name="Chen M."/>
        </authorList>
    </citation>
    <scope>NUCLEOTIDE SEQUENCE [LARGE SCALE GENOMIC DNA]</scope>
    <source>
        <strain evidence="1">cv. IRGC 101232</strain>
    </source>
</reference>
<dbReference type="HOGENOM" id="CLU_2268041_0_0_1"/>
<dbReference type="EnsemblPlants" id="OB03G34450.1">
    <property type="protein sequence ID" value="OB03G34450.1"/>
    <property type="gene ID" value="OB03G34450"/>
</dbReference>
<dbReference type="Gramene" id="OB03G34450.1">
    <property type="protein sequence ID" value="OB03G34450.1"/>
    <property type="gene ID" value="OB03G34450"/>
</dbReference>